<organism evidence="2 3">
    <name type="scientific">Corynebacterium matruchotii</name>
    <dbReference type="NCBI Taxonomy" id="43768"/>
    <lineage>
        <taxon>Bacteria</taxon>
        <taxon>Bacillati</taxon>
        <taxon>Actinomycetota</taxon>
        <taxon>Actinomycetes</taxon>
        <taxon>Mycobacteriales</taxon>
        <taxon>Corynebacteriaceae</taxon>
        <taxon>Corynebacterium</taxon>
    </lineage>
</organism>
<name>A0A8B4H0F5_9CORY</name>
<gene>
    <name evidence="2" type="ORF">NCTC10254_00779</name>
</gene>
<reference evidence="2 3" key="1">
    <citation type="submission" date="2018-06" db="EMBL/GenBank/DDBJ databases">
        <authorList>
            <consortium name="Pathogen Informatics"/>
            <person name="Doyle S."/>
        </authorList>
    </citation>
    <scope>NUCLEOTIDE SEQUENCE [LARGE SCALE GENOMIC DNA]</scope>
    <source>
        <strain evidence="2 3">NCTC10254</strain>
    </source>
</reference>
<proteinExistence type="predicted"/>
<dbReference type="RefSeq" id="WP_005526920.1">
    <property type="nucleotide sequence ID" value="NZ_CP050134.2"/>
</dbReference>
<evidence type="ECO:0000313" key="3">
    <source>
        <dbReference type="Proteomes" id="UP000249886"/>
    </source>
</evidence>
<protein>
    <submittedName>
        <fullName evidence="2">Uncharacterized protein</fullName>
    </submittedName>
</protein>
<feature type="region of interest" description="Disordered" evidence="1">
    <location>
        <begin position="114"/>
        <end position="136"/>
    </location>
</feature>
<dbReference type="AlphaFoldDB" id="A0A8B4H0F5"/>
<comment type="caution">
    <text evidence="2">The sequence shown here is derived from an EMBL/GenBank/DDBJ whole genome shotgun (WGS) entry which is preliminary data.</text>
</comment>
<evidence type="ECO:0000313" key="2">
    <source>
        <dbReference type="EMBL" id="SPW24401.1"/>
    </source>
</evidence>
<accession>A0A8B4H0F5</accession>
<dbReference type="GeneID" id="84574779"/>
<evidence type="ECO:0000256" key="1">
    <source>
        <dbReference type="SAM" id="MobiDB-lite"/>
    </source>
</evidence>
<sequence length="136" mass="15386">MTGEWRLSCGDALDFYDTWDTPTTIISDGAYGVGGFPGDPRTPAELPRWYEPHIAAWSAKATLATTLWLWNTEIGWANIHPLLTDHGWQYETLNIWNKGTGHIAGNVKGLTRLGRSVDKREHASRRSPRIRSHEYP</sequence>
<dbReference type="EMBL" id="UARK01000001">
    <property type="protein sequence ID" value="SPW24401.1"/>
    <property type="molecule type" value="Genomic_DNA"/>
</dbReference>
<dbReference type="Proteomes" id="UP000249886">
    <property type="component" value="Unassembled WGS sequence"/>
</dbReference>